<evidence type="ECO:0000256" key="1">
    <source>
        <dbReference type="SAM" id="Phobius"/>
    </source>
</evidence>
<keyword evidence="1" id="KW-0472">Membrane</keyword>
<proteinExistence type="predicted"/>
<reference evidence="3" key="1">
    <citation type="journal article" date="2019" name="Int. J. Syst. Evol. Microbiol.">
        <title>The Global Catalogue of Microorganisms (GCM) 10K type strain sequencing project: providing services to taxonomists for standard genome sequencing and annotation.</title>
        <authorList>
            <consortium name="The Broad Institute Genomics Platform"/>
            <consortium name="The Broad Institute Genome Sequencing Center for Infectious Disease"/>
            <person name="Wu L."/>
            <person name="Ma J."/>
        </authorList>
    </citation>
    <scope>NUCLEOTIDE SEQUENCE [LARGE SCALE GENOMIC DNA]</scope>
    <source>
        <strain evidence="3">CGMCC 1.15297</strain>
    </source>
</reference>
<organism evidence="2 3">
    <name type="scientific">Blastomonas marina</name>
    <dbReference type="NCBI Taxonomy" id="1867408"/>
    <lineage>
        <taxon>Bacteria</taxon>
        <taxon>Pseudomonadati</taxon>
        <taxon>Pseudomonadota</taxon>
        <taxon>Alphaproteobacteria</taxon>
        <taxon>Sphingomonadales</taxon>
        <taxon>Sphingomonadaceae</taxon>
        <taxon>Blastomonas</taxon>
    </lineage>
</organism>
<accession>A0ABQ1F8M1</accession>
<evidence type="ECO:0000313" key="2">
    <source>
        <dbReference type="EMBL" id="GGA03148.1"/>
    </source>
</evidence>
<evidence type="ECO:0008006" key="4">
    <source>
        <dbReference type="Google" id="ProtNLM"/>
    </source>
</evidence>
<keyword evidence="1" id="KW-0812">Transmembrane</keyword>
<dbReference type="EMBL" id="BMID01000001">
    <property type="protein sequence ID" value="GGA03148.1"/>
    <property type="molecule type" value="Genomic_DNA"/>
</dbReference>
<gene>
    <name evidence="2" type="ORF">GCM10010923_09980</name>
</gene>
<keyword evidence="3" id="KW-1185">Reference proteome</keyword>
<dbReference type="RefSeq" id="WP_188641652.1">
    <property type="nucleotide sequence ID" value="NZ_BMID01000001.1"/>
</dbReference>
<name>A0ABQ1F8M1_9SPHN</name>
<evidence type="ECO:0000313" key="3">
    <source>
        <dbReference type="Proteomes" id="UP000603317"/>
    </source>
</evidence>
<sequence>MTVSDEKRKRIREKIAASQERLEKEALAERQSETDYGAKARELGNDAKGFAKQHPVLTVAGGLAAGVLIAALLKPKTARALGKRALSWGALAAEGALLYGNRALDSAGEAGAEAKDRIGEFGGTVSDGASDLAREAERIGQAALENARETTRALFAKVRR</sequence>
<dbReference type="Proteomes" id="UP000603317">
    <property type="component" value="Unassembled WGS sequence"/>
</dbReference>
<feature type="transmembrane region" description="Helical" evidence="1">
    <location>
        <begin position="55"/>
        <end position="73"/>
    </location>
</feature>
<comment type="caution">
    <text evidence="2">The sequence shown here is derived from an EMBL/GenBank/DDBJ whole genome shotgun (WGS) entry which is preliminary data.</text>
</comment>
<keyword evidence="1" id="KW-1133">Transmembrane helix</keyword>
<protein>
    <recommendedName>
        <fullName evidence="4">DUF3618 domain-containing protein</fullName>
    </recommendedName>
</protein>